<dbReference type="Gene3D" id="3.90.930.1">
    <property type="match status" value="1"/>
</dbReference>
<evidence type="ECO:0000256" key="1">
    <source>
        <dbReference type="SAM" id="SignalP"/>
    </source>
</evidence>
<dbReference type="SUPFAM" id="SSF82185">
    <property type="entry name" value="Histone H3 K4-specific methyltransferase SET7/9 N-terminal domain"/>
    <property type="match status" value="1"/>
</dbReference>
<evidence type="ECO:0000313" key="3">
    <source>
        <dbReference type="Proteomes" id="UP000494245"/>
    </source>
</evidence>
<accession>A0A6V8LWG2</accession>
<dbReference type="EMBL" id="BLTE01000008">
    <property type="protein sequence ID" value="GFK94146.1"/>
    <property type="molecule type" value="Genomic_DNA"/>
</dbReference>
<organism evidence="2 3">
    <name type="scientific">Fundidesulfovibrio magnetotacticus</name>
    <dbReference type="NCBI Taxonomy" id="2730080"/>
    <lineage>
        <taxon>Bacteria</taxon>
        <taxon>Pseudomonadati</taxon>
        <taxon>Thermodesulfobacteriota</taxon>
        <taxon>Desulfovibrionia</taxon>
        <taxon>Desulfovibrionales</taxon>
        <taxon>Desulfovibrionaceae</taxon>
        <taxon>Fundidesulfovibrio</taxon>
    </lineage>
</organism>
<dbReference type="RefSeq" id="WP_173083941.1">
    <property type="nucleotide sequence ID" value="NZ_BLTE01000008.1"/>
</dbReference>
<reference evidence="2 3" key="1">
    <citation type="submission" date="2020-04" db="EMBL/GenBank/DDBJ databases">
        <authorList>
            <consortium name="Desulfovibrio sp. FSS-1 genome sequencing consortium"/>
            <person name="Shimoshige H."/>
            <person name="Kobayashi H."/>
            <person name="Maekawa T."/>
        </authorList>
    </citation>
    <scope>NUCLEOTIDE SEQUENCE [LARGE SCALE GENOMIC DNA]</scope>
    <source>
        <strain evidence="2 3">SIID29052-01</strain>
    </source>
</reference>
<feature type="signal peptide" evidence="1">
    <location>
        <begin position="1"/>
        <end position="19"/>
    </location>
</feature>
<reference evidence="2 3" key="2">
    <citation type="submission" date="2020-05" db="EMBL/GenBank/DDBJ databases">
        <title>Draft genome sequence of Desulfovibrio sp. strainFSS-1.</title>
        <authorList>
            <person name="Shimoshige H."/>
            <person name="Kobayashi H."/>
            <person name="Maekawa T."/>
        </authorList>
    </citation>
    <scope>NUCLEOTIDE SEQUENCE [LARGE SCALE GENOMIC DNA]</scope>
    <source>
        <strain evidence="2 3">SIID29052-01</strain>
    </source>
</reference>
<sequence length="171" mass="19323">MRVLFLLLLLAFTAVPARSMDQPSVSPEEMEERGGLIHKAGDNAPFTGLVRDLHASGKPRLEARYEAGRLAWSRLWYESGQLAEEVAVAQDTWTIKRYAENGRIEEETVARFRDGRKFSEQSRLWDESGVLRTEAGFQGGKLQGPLKEYAPDGALVRDEVYEQGKLVRKNK</sequence>
<name>A0A6V8LWG2_9BACT</name>
<evidence type="ECO:0000313" key="2">
    <source>
        <dbReference type="EMBL" id="GFK94146.1"/>
    </source>
</evidence>
<keyword evidence="3" id="KW-1185">Reference proteome</keyword>
<proteinExistence type="predicted"/>
<evidence type="ECO:0008006" key="4">
    <source>
        <dbReference type="Google" id="ProtNLM"/>
    </source>
</evidence>
<feature type="chain" id="PRO_5028869154" description="MORN repeat protein" evidence="1">
    <location>
        <begin position="20"/>
        <end position="171"/>
    </location>
</feature>
<dbReference type="AlphaFoldDB" id="A0A6V8LWG2"/>
<dbReference type="Proteomes" id="UP000494245">
    <property type="component" value="Unassembled WGS sequence"/>
</dbReference>
<gene>
    <name evidence="2" type="ORF">NNJEOMEG_01985</name>
</gene>
<comment type="caution">
    <text evidence="2">The sequence shown here is derived from an EMBL/GenBank/DDBJ whole genome shotgun (WGS) entry which is preliminary data.</text>
</comment>
<protein>
    <recommendedName>
        <fullName evidence="4">MORN repeat protein</fullName>
    </recommendedName>
</protein>
<keyword evidence="1" id="KW-0732">Signal</keyword>